<feature type="transmembrane region" description="Helical" evidence="1">
    <location>
        <begin position="20"/>
        <end position="40"/>
    </location>
</feature>
<keyword evidence="1" id="KW-0812">Transmembrane</keyword>
<accession>A0AAD4MUF2</accession>
<keyword evidence="1" id="KW-0472">Membrane</keyword>
<protein>
    <submittedName>
        <fullName evidence="2">Uncharacterized protein</fullName>
    </submittedName>
</protein>
<comment type="caution">
    <text evidence="2">The sequence shown here is derived from an EMBL/GenBank/DDBJ whole genome shotgun (WGS) entry which is preliminary data.</text>
</comment>
<gene>
    <name evidence="2" type="ORF">DdX_12864</name>
</gene>
<dbReference type="GO" id="GO:0016020">
    <property type="term" value="C:membrane"/>
    <property type="evidence" value="ECO:0007669"/>
    <property type="project" value="TreeGrafter"/>
</dbReference>
<dbReference type="PANTHER" id="PTHR45757">
    <property type="entry name" value="PROTEIN CBG23364-RELATED"/>
    <property type="match status" value="1"/>
</dbReference>
<keyword evidence="1" id="KW-1133">Transmembrane helix</keyword>
<proteinExistence type="predicted"/>
<evidence type="ECO:0000256" key="1">
    <source>
        <dbReference type="SAM" id="Phobius"/>
    </source>
</evidence>
<dbReference type="Proteomes" id="UP001201812">
    <property type="component" value="Unassembled WGS sequence"/>
</dbReference>
<dbReference type="AlphaFoldDB" id="A0AAD4MUF2"/>
<organism evidence="2 3">
    <name type="scientific">Ditylenchus destructor</name>
    <dbReference type="NCBI Taxonomy" id="166010"/>
    <lineage>
        <taxon>Eukaryota</taxon>
        <taxon>Metazoa</taxon>
        <taxon>Ecdysozoa</taxon>
        <taxon>Nematoda</taxon>
        <taxon>Chromadorea</taxon>
        <taxon>Rhabditida</taxon>
        <taxon>Tylenchina</taxon>
        <taxon>Tylenchomorpha</taxon>
        <taxon>Sphaerularioidea</taxon>
        <taxon>Anguinidae</taxon>
        <taxon>Anguininae</taxon>
        <taxon>Ditylenchus</taxon>
    </lineage>
</organism>
<dbReference type="EMBL" id="JAKKPZ010000046">
    <property type="protein sequence ID" value="KAI1706654.1"/>
    <property type="molecule type" value="Genomic_DNA"/>
</dbReference>
<keyword evidence="3" id="KW-1185">Reference proteome</keyword>
<reference evidence="2" key="1">
    <citation type="submission" date="2022-01" db="EMBL/GenBank/DDBJ databases">
        <title>Genome Sequence Resource for Two Populations of Ditylenchus destructor, the Migratory Endoparasitic Phytonematode.</title>
        <authorList>
            <person name="Zhang H."/>
            <person name="Lin R."/>
            <person name="Xie B."/>
        </authorList>
    </citation>
    <scope>NUCLEOTIDE SEQUENCE</scope>
    <source>
        <strain evidence="2">BazhouSP</strain>
    </source>
</reference>
<name>A0AAD4MUF2_9BILA</name>
<feature type="transmembrane region" description="Helical" evidence="1">
    <location>
        <begin position="52"/>
        <end position="71"/>
    </location>
</feature>
<sequence length="105" mass="12265">MERQRNGKKISRQHSHVLMAGEMTISALTILFIPLLVSLIAPHNTVEEWSRLFISIPFVQLTTLALFLIFCDSKPRPWTQRNQKEGEFESDRSDEYRLRSVSYGR</sequence>
<evidence type="ECO:0000313" key="2">
    <source>
        <dbReference type="EMBL" id="KAI1706654.1"/>
    </source>
</evidence>
<evidence type="ECO:0000313" key="3">
    <source>
        <dbReference type="Proteomes" id="UP001201812"/>
    </source>
</evidence>